<dbReference type="SUPFAM" id="SSF52467">
    <property type="entry name" value="DHS-like NAD/FAD-binding domain"/>
    <property type="match status" value="1"/>
</dbReference>
<feature type="domain" description="Thiamine pyrophosphate enzyme TPP-binding" evidence="5">
    <location>
        <begin position="383"/>
        <end position="519"/>
    </location>
</feature>
<dbReference type="SUPFAM" id="SSF52518">
    <property type="entry name" value="Thiamin diphosphate-binding fold (THDP-binding)"/>
    <property type="match status" value="2"/>
</dbReference>
<protein>
    <submittedName>
        <fullName evidence="7">Thiamine pyrophosphate-binding protein</fullName>
    </submittedName>
</protein>
<dbReference type="InterPro" id="IPR012000">
    <property type="entry name" value="Thiamin_PyroP_enz_cen_dom"/>
</dbReference>
<dbReference type="Pfam" id="PF02776">
    <property type="entry name" value="TPP_enzyme_N"/>
    <property type="match status" value="1"/>
</dbReference>
<evidence type="ECO:0000313" key="8">
    <source>
        <dbReference type="Proteomes" id="UP001500984"/>
    </source>
</evidence>
<keyword evidence="8" id="KW-1185">Reference proteome</keyword>
<dbReference type="EMBL" id="BAAAPZ010000012">
    <property type="protein sequence ID" value="GAA2102211.1"/>
    <property type="molecule type" value="Genomic_DNA"/>
</dbReference>
<evidence type="ECO:0000259" key="5">
    <source>
        <dbReference type="Pfam" id="PF02775"/>
    </source>
</evidence>
<gene>
    <name evidence="7" type="ORF">GCM10009823_25520</name>
</gene>
<dbReference type="Pfam" id="PF00205">
    <property type="entry name" value="TPP_enzyme_M"/>
    <property type="match status" value="1"/>
</dbReference>
<evidence type="ECO:0000259" key="6">
    <source>
        <dbReference type="Pfam" id="PF02776"/>
    </source>
</evidence>
<sequence length="558" mass="58446">MKVYEVVASFLARERGGDPVFGLMGDANLAYLGAFIERHEGNYVAAALEGGSVSMADGWARMTGRPGVATVTFGPALTNTLTALTEAVRAKTPLVLLSGETPASNEHFQYADTEGFARLAGARYERVLTADGLVETMAKAFVHTTSTHQPVLLDIPFPLIGQETENREPVRAGLPRQAIAPDPEVLDDALGALLGARRPFLLAGLGAVRAGAREAILALARAIGAPVLTSLAAKDLFLGEPDNLGIHGNLSTPAAYEHMGSADVVMSFGASLNNWQTDDYELLKGKHVIQNDIDPDALGKYGPIGLGVVGDARATAQALLDMVREAEMEKEGPSAALNELLARPGREAKDLFRPHTGDGFVDMREAALTLSGAVGVRAQQVSDVGRFSKSVWPHTTVDPSRWAYAGYFGAIGLGLATGIGAAAARADVPTLVWAGDGGAMQGLIEVNTAVRHGLPLIAVVLNDECYGAEYYKLKGVGSRAETSFIPWSSFAAVAQGLGAQSVKVTGREELQAAAERVREATAALAAGKTAAEAGLPLLVEIMVDPHKVSLQAAVTPLD</sequence>
<dbReference type="InterPro" id="IPR011766">
    <property type="entry name" value="TPP_enzyme_TPP-bd"/>
</dbReference>
<feature type="domain" description="Thiamine pyrophosphate enzyme central" evidence="4">
    <location>
        <begin position="187"/>
        <end position="319"/>
    </location>
</feature>
<name>A0ABN2X140_9MICO</name>
<feature type="domain" description="Thiamine pyrophosphate enzyme N-terminal TPP-binding" evidence="6">
    <location>
        <begin position="1"/>
        <end position="109"/>
    </location>
</feature>
<evidence type="ECO:0000256" key="2">
    <source>
        <dbReference type="ARBA" id="ARBA00023052"/>
    </source>
</evidence>
<dbReference type="InterPro" id="IPR029061">
    <property type="entry name" value="THDP-binding"/>
</dbReference>
<accession>A0ABN2X140</accession>
<evidence type="ECO:0000313" key="7">
    <source>
        <dbReference type="EMBL" id="GAA2102211.1"/>
    </source>
</evidence>
<dbReference type="Proteomes" id="UP001500984">
    <property type="component" value="Unassembled WGS sequence"/>
</dbReference>
<organism evidence="7 8">
    <name type="scientific">Brevibacterium salitolerans</name>
    <dbReference type="NCBI Taxonomy" id="1403566"/>
    <lineage>
        <taxon>Bacteria</taxon>
        <taxon>Bacillati</taxon>
        <taxon>Actinomycetota</taxon>
        <taxon>Actinomycetes</taxon>
        <taxon>Micrococcales</taxon>
        <taxon>Brevibacteriaceae</taxon>
        <taxon>Brevibacterium</taxon>
    </lineage>
</organism>
<reference evidence="7 8" key="1">
    <citation type="journal article" date="2019" name="Int. J. Syst. Evol. Microbiol.">
        <title>The Global Catalogue of Microorganisms (GCM) 10K type strain sequencing project: providing services to taxonomists for standard genome sequencing and annotation.</title>
        <authorList>
            <consortium name="The Broad Institute Genomics Platform"/>
            <consortium name="The Broad Institute Genome Sequencing Center for Infectious Disease"/>
            <person name="Wu L."/>
            <person name="Ma J."/>
        </authorList>
    </citation>
    <scope>NUCLEOTIDE SEQUENCE [LARGE SCALE GENOMIC DNA]</scope>
    <source>
        <strain evidence="7 8">JCM 15900</strain>
    </source>
</reference>
<dbReference type="PANTHER" id="PTHR18968:SF13">
    <property type="entry name" value="ACETOLACTATE SYNTHASE CATALYTIC SUBUNIT, MITOCHONDRIAL"/>
    <property type="match status" value="1"/>
</dbReference>
<proteinExistence type="inferred from homology"/>
<dbReference type="CDD" id="cd07035">
    <property type="entry name" value="TPP_PYR_POX_like"/>
    <property type="match status" value="1"/>
</dbReference>
<dbReference type="InterPro" id="IPR012001">
    <property type="entry name" value="Thiamin_PyroP_enz_TPP-bd_dom"/>
</dbReference>
<dbReference type="Pfam" id="PF02775">
    <property type="entry name" value="TPP_enzyme_C"/>
    <property type="match status" value="1"/>
</dbReference>
<evidence type="ECO:0000259" key="4">
    <source>
        <dbReference type="Pfam" id="PF00205"/>
    </source>
</evidence>
<dbReference type="InterPro" id="IPR029035">
    <property type="entry name" value="DHS-like_NAD/FAD-binding_dom"/>
</dbReference>
<comment type="similarity">
    <text evidence="1 3">Belongs to the TPP enzyme family.</text>
</comment>
<comment type="caution">
    <text evidence="7">The sequence shown here is derived from an EMBL/GenBank/DDBJ whole genome shotgun (WGS) entry which is preliminary data.</text>
</comment>
<dbReference type="CDD" id="cd00568">
    <property type="entry name" value="TPP_enzymes"/>
    <property type="match status" value="1"/>
</dbReference>
<dbReference type="PANTHER" id="PTHR18968">
    <property type="entry name" value="THIAMINE PYROPHOSPHATE ENZYMES"/>
    <property type="match status" value="1"/>
</dbReference>
<dbReference type="InterPro" id="IPR045229">
    <property type="entry name" value="TPP_enz"/>
</dbReference>
<dbReference type="Gene3D" id="3.40.50.1220">
    <property type="entry name" value="TPP-binding domain"/>
    <property type="match status" value="1"/>
</dbReference>
<evidence type="ECO:0000256" key="3">
    <source>
        <dbReference type="RuleBase" id="RU362132"/>
    </source>
</evidence>
<evidence type="ECO:0000256" key="1">
    <source>
        <dbReference type="ARBA" id="ARBA00007812"/>
    </source>
</evidence>
<dbReference type="RefSeq" id="WP_344337655.1">
    <property type="nucleotide sequence ID" value="NZ_BAAAPZ010000012.1"/>
</dbReference>
<keyword evidence="2 3" id="KW-0786">Thiamine pyrophosphate</keyword>
<dbReference type="Gene3D" id="3.40.50.970">
    <property type="match status" value="2"/>
</dbReference>